<accession>A0A5C3MTH0</accession>
<sequence>MTELEDTIELTVPVNADYLALLGDTASTSDPRLFPWLENLLLQFKIIFYVVGNHEPYGTTVDTCLATLQAFARKPRSSDSKFILLNRASYDIPDTNTTILGCTLWSDLCPSQTSCGPESEELLRPSIRDFASLSSLTPTSYQALHLADLAWLNSIIPALASSSPSREIVVFTHHAPAVRAVGLRAYTLVLRLCPSRDTGVFQPAEAQGRRIRYRQGRRDLTKTVTRTVLSVFLSIASESDACISAFGLCAWAILSQCHSSRCRYFSSIYASW</sequence>
<organism evidence="1 2">
    <name type="scientific">Heliocybe sulcata</name>
    <dbReference type="NCBI Taxonomy" id="5364"/>
    <lineage>
        <taxon>Eukaryota</taxon>
        <taxon>Fungi</taxon>
        <taxon>Dikarya</taxon>
        <taxon>Basidiomycota</taxon>
        <taxon>Agaricomycotina</taxon>
        <taxon>Agaricomycetes</taxon>
        <taxon>Gloeophyllales</taxon>
        <taxon>Gloeophyllaceae</taxon>
        <taxon>Heliocybe</taxon>
    </lineage>
</organism>
<gene>
    <name evidence="1" type="ORF">OE88DRAFT_1664713</name>
</gene>
<evidence type="ECO:0008006" key="3">
    <source>
        <dbReference type="Google" id="ProtNLM"/>
    </source>
</evidence>
<name>A0A5C3MTH0_9AGAM</name>
<proteinExistence type="predicted"/>
<dbReference type="SUPFAM" id="SSF56300">
    <property type="entry name" value="Metallo-dependent phosphatases"/>
    <property type="match status" value="1"/>
</dbReference>
<dbReference type="PANTHER" id="PTHR37844">
    <property type="entry name" value="SER/THR PROTEIN PHOSPHATASE SUPERFAMILY (AFU_ORTHOLOGUE AFUA_1G14840)"/>
    <property type="match status" value="1"/>
</dbReference>
<keyword evidence="2" id="KW-1185">Reference proteome</keyword>
<dbReference type="OrthoDB" id="550558at2759"/>
<evidence type="ECO:0000313" key="1">
    <source>
        <dbReference type="EMBL" id="TFK48243.1"/>
    </source>
</evidence>
<evidence type="ECO:0000313" key="2">
    <source>
        <dbReference type="Proteomes" id="UP000305948"/>
    </source>
</evidence>
<dbReference type="PANTHER" id="PTHR37844:SF2">
    <property type="entry name" value="SER_THR PROTEIN PHOSPHATASE SUPERFAMILY (AFU_ORTHOLOGUE AFUA_1G14840)"/>
    <property type="match status" value="1"/>
</dbReference>
<dbReference type="AlphaFoldDB" id="A0A5C3MTH0"/>
<protein>
    <recommendedName>
        <fullName evidence="3">Calcineurin-like phosphoesterase domain-containing protein</fullName>
    </recommendedName>
</protein>
<dbReference type="EMBL" id="ML213520">
    <property type="protein sequence ID" value="TFK48243.1"/>
    <property type="molecule type" value="Genomic_DNA"/>
</dbReference>
<dbReference type="InterPro" id="IPR029052">
    <property type="entry name" value="Metallo-depent_PP-like"/>
</dbReference>
<reference evidence="1 2" key="1">
    <citation type="journal article" date="2019" name="Nat. Ecol. Evol.">
        <title>Megaphylogeny resolves global patterns of mushroom evolution.</title>
        <authorList>
            <person name="Varga T."/>
            <person name="Krizsan K."/>
            <person name="Foldi C."/>
            <person name="Dima B."/>
            <person name="Sanchez-Garcia M."/>
            <person name="Sanchez-Ramirez S."/>
            <person name="Szollosi G.J."/>
            <person name="Szarkandi J.G."/>
            <person name="Papp V."/>
            <person name="Albert L."/>
            <person name="Andreopoulos W."/>
            <person name="Angelini C."/>
            <person name="Antonin V."/>
            <person name="Barry K.W."/>
            <person name="Bougher N.L."/>
            <person name="Buchanan P."/>
            <person name="Buyck B."/>
            <person name="Bense V."/>
            <person name="Catcheside P."/>
            <person name="Chovatia M."/>
            <person name="Cooper J."/>
            <person name="Damon W."/>
            <person name="Desjardin D."/>
            <person name="Finy P."/>
            <person name="Geml J."/>
            <person name="Haridas S."/>
            <person name="Hughes K."/>
            <person name="Justo A."/>
            <person name="Karasinski D."/>
            <person name="Kautmanova I."/>
            <person name="Kiss B."/>
            <person name="Kocsube S."/>
            <person name="Kotiranta H."/>
            <person name="LaButti K.M."/>
            <person name="Lechner B.E."/>
            <person name="Liimatainen K."/>
            <person name="Lipzen A."/>
            <person name="Lukacs Z."/>
            <person name="Mihaltcheva S."/>
            <person name="Morgado L.N."/>
            <person name="Niskanen T."/>
            <person name="Noordeloos M.E."/>
            <person name="Ohm R.A."/>
            <person name="Ortiz-Santana B."/>
            <person name="Ovrebo C."/>
            <person name="Racz N."/>
            <person name="Riley R."/>
            <person name="Savchenko A."/>
            <person name="Shiryaev A."/>
            <person name="Soop K."/>
            <person name="Spirin V."/>
            <person name="Szebenyi C."/>
            <person name="Tomsovsky M."/>
            <person name="Tulloss R.E."/>
            <person name="Uehling J."/>
            <person name="Grigoriev I.V."/>
            <person name="Vagvolgyi C."/>
            <person name="Papp T."/>
            <person name="Martin F.M."/>
            <person name="Miettinen O."/>
            <person name="Hibbett D.S."/>
            <person name="Nagy L.G."/>
        </authorList>
    </citation>
    <scope>NUCLEOTIDE SEQUENCE [LARGE SCALE GENOMIC DNA]</scope>
    <source>
        <strain evidence="1 2">OMC1185</strain>
    </source>
</reference>
<dbReference type="Proteomes" id="UP000305948">
    <property type="component" value="Unassembled WGS sequence"/>
</dbReference>